<organism evidence="2 3">
    <name type="scientific">Parahaliea mediterranea</name>
    <dbReference type="NCBI Taxonomy" id="651086"/>
    <lineage>
        <taxon>Bacteria</taxon>
        <taxon>Pseudomonadati</taxon>
        <taxon>Pseudomonadota</taxon>
        <taxon>Gammaproteobacteria</taxon>
        <taxon>Cellvibrionales</taxon>
        <taxon>Halieaceae</taxon>
        <taxon>Parahaliea</taxon>
    </lineage>
</organism>
<dbReference type="Pfam" id="PF13577">
    <property type="entry name" value="SnoaL_4"/>
    <property type="match status" value="1"/>
</dbReference>
<protein>
    <submittedName>
        <fullName evidence="2">Nuclear transport factor 2 family protein</fullName>
    </submittedName>
</protein>
<dbReference type="RefSeq" id="WP_206560944.1">
    <property type="nucleotide sequence ID" value="NZ_JAFKCZ010000008.1"/>
</dbReference>
<proteinExistence type="predicted"/>
<evidence type="ECO:0000259" key="1">
    <source>
        <dbReference type="Pfam" id="PF13577"/>
    </source>
</evidence>
<dbReference type="SUPFAM" id="SSF54427">
    <property type="entry name" value="NTF2-like"/>
    <property type="match status" value="1"/>
</dbReference>
<dbReference type="Proteomes" id="UP000664303">
    <property type="component" value="Unassembled WGS sequence"/>
</dbReference>
<comment type="caution">
    <text evidence="2">The sequence shown here is derived from an EMBL/GenBank/DDBJ whole genome shotgun (WGS) entry which is preliminary data.</text>
</comment>
<keyword evidence="3" id="KW-1185">Reference proteome</keyword>
<accession>A0A939DGL7</accession>
<dbReference type="InterPro" id="IPR032710">
    <property type="entry name" value="NTF2-like_dom_sf"/>
</dbReference>
<dbReference type="InterPro" id="IPR037401">
    <property type="entry name" value="SnoaL-like"/>
</dbReference>
<gene>
    <name evidence="2" type="ORF">JYP50_12905</name>
</gene>
<dbReference type="AlphaFoldDB" id="A0A939DGL7"/>
<dbReference type="Gene3D" id="3.10.450.50">
    <property type="match status" value="1"/>
</dbReference>
<sequence length="182" mass="20777">MGHVEDAFRSEIQCLLNKQSIQEVLADYARGIDRCDEDLLRSVYHEDAMDFHGIFDGPASQFIQIALEAQRKKIHSSHLLGQSKIDFVGNGAYVETYFWSCDLTERPLAGMSVSGEGPFITFMSGRYADWFEDRAEGWRIAERKVLLDWVHAMPLECGGLPMFEVFHQSFKSKEDPAYGRSE</sequence>
<evidence type="ECO:0000313" key="2">
    <source>
        <dbReference type="EMBL" id="MBN7797501.1"/>
    </source>
</evidence>
<evidence type="ECO:0000313" key="3">
    <source>
        <dbReference type="Proteomes" id="UP000664303"/>
    </source>
</evidence>
<dbReference type="EMBL" id="JAFKCZ010000008">
    <property type="protein sequence ID" value="MBN7797501.1"/>
    <property type="molecule type" value="Genomic_DNA"/>
</dbReference>
<name>A0A939DGL7_9GAMM</name>
<feature type="domain" description="SnoaL-like" evidence="1">
    <location>
        <begin position="16"/>
        <end position="144"/>
    </location>
</feature>
<reference evidence="2" key="1">
    <citation type="submission" date="2021-02" db="EMBL/GenBank/DDBJ databases">
        <title>PHA producing bacteria isolated from coastal sediment in Guangdong, Shenzhen.</title>
        <authorList>
            <person name="Zheng W."/>
            <person name="Yu S."/>
            <person name="Huang Y."/>
        </authorList>
    </citation>
    <scope>NUCLEOTIDE SEQUENCE</scope>
    <source>
        <strain evidence="2">TN14-10</strain>
    </source>
</reference>
<dbReference type="CDD" id="cd00531">
    <property type="entry name" value="NTF2_like"/>
    <property type="match status" value="1"/>
</dbReference>